<organism evidence="2 3">
    <name type="scientific">Coregonus suidteri</name>
    <dbReference type="NCBI Taxonomy" id="861788"/>
    <lineage>
        <taxon>Eukaryota</taxon>
        <taxon>Metazoa</taxon>
        <taxon>Chordata</taxon>
        <taxon>Craniata</taxon>
        <taxon>Vertebrata</taxon>
        <taxon>Euteleostomi</taxon>
        <taxon>Actinopterygii</taxon>
        <taxon>Neopterygii</taxon>
        <taxon>Teleostei</taxon>
        <taxon>Protacanthopterygii</taxon>
        <taxon>Salmoniformes</taxon>
        <taxon>Salmonidae</taxon>
        <taxon>Coregoninae</taxon>
        <taxon>Coregonus</taxon>
    </lineage>
</organism>
<feature type="compositionally biased region" description="Basic residues" evidence="1">
    <location>
        <begin position="126"/>
        <end position="136"/>
    </location>
</feature>
<dbReference type="AlphaFoldDB" id="A0AAN8LDJ2"/>
<evidence type="ECO:0000256" key="1">
    <source>
        <dbReference type="SAM" id="MobiDB-lite"/>
    </source>
</evidence>
<feature type="region of interest" description="Disordered" evidence="1">
    <location>
        <begin position="120"/>
        <end position="157"/>
    </location>
</feature>
<keyword evidence="3" id="KW-1185">Reference proteome</keyword>
<evidence type="ECO:0000313" key="2">
    <source>
        <dbReference type="EMBL" id="KAK6304195.1"/>
    </source>
</evidence>
<dbReference type="Proteomes" id="UP001356427">
    <property type="component" value="Unassembled WGS sequence"/>
</dbReference>
<dbReference type="EMBL" id="JAGTTL010000023">
    <property type="protein sequence ID" value="KAK6304195.1"/>
    <property type="molecule type" value="Genomic_DNA"/>
</dbReference>
<gene>
    <name evidence="2" type="ORF">J4Q44_G00247810</name>
</gene>
<name>A0AAN8LDJ2_9TELE</name>
<evidence type="ECO:0000313" key="3">
    <source>
        <dbReference type="Proteomes" id="UP001356427"/>
    </source>
</evidence>
<sequence length="157" mass="17485">MLSTPMLSHPIISEAPAAFGFICEMAYHTHSRVLRRKREIPGKTASVQAPVNSCGSFGKILKLKLLAALGVWKTPQKSINPSMLQDERREADALCTYHSTGADPDAVSSRTAHVRRTLLCPDSRPRTQRRARRKGRERGTWATRKSGSTRGDRTSWS</sequence>
<accession>A0AAN8LDJ2</accession>
<reference evidence="2 3" key="1">
    <citation type="submission" date="2021-04" db="EMBL/GenBank/DDBJ databases">
        <authorList>
            <person name="De Guttry C."/>
            <person name="Zahm M."/>
            <person name="Klopp C."/>
            <person name="Cabau C."/>
            <person name="Louis A."/>
            <person name="Berthelot C."/>
            <person name="Parey E."/>
            <person name="Roest Crollius H."/>
            <person name="Montfort J."/>
            <person name="Robinson-Rechavi M."/>
            <person name="Bucao C."/>
            <person name="Bouchez O."/>
            <person name="Gislard M."/>
            <person name="Lluch J."/>
            <person name="Milhes M."/>
            <person name="Lampietro C."/>
            <person name="Lopez Roques C."/>
            <person name="Donnadieu C."/>
            <person name="Braasch I."/>
            <person name="Desvignes T."/>
            <person name="Postlethwait J."/>
            <person name="Bobe J."/>
            <person name="Wedekind C."/>
            <person name="Guiguen Y."/>
        </authorList>
    </citation>
    <scope>NUCLEOTIDE SEQUENCE [LARGE SCALE GENOMIC DNA]</scope>
    <source>
        <strain evidence="2">Cs_M1</strain>
        <tissue evidence="2">Blood</tissue>
    </source>
</reference>
<comment type="caution">
    <text evidence="2">The sequence shown here is derived from an EMBL/GenBank/DDBJ whole genome shotgun (WGS) entry which is preliminary data.</text>
</comment>
<proteinExistence type="predicted"/>
<protein>
    <submittedName>
        <fullName evidence="2">Uncharacterized protein</fullName>
    </submittedName>
</protein>